<dbReference type="GO" id="GO:0008127">
    <property type="term" value="F:quercetin 2,3-dioxygenase activity"/>
    <property type="evidence" value="ECO:0007669"/>
    <property type="project" value="UniProtKB-EC"/>
</dbReference>
<dbReference type="PIRSF" id="PIRSF006232">
    <property type="entry name" value="Pirin"/>
    <property type="match status" value="1"/>
</dbReference>
<dbReference type="SUPFAM" id="SSF51182">
    <property type="entry name" value="RmlC-like cupins"/>
    <property type="match status" value="1"/>
</dbReference>
<evidence type="ECO:0000313" key="6">
    <source>
        <dbReference type="Proteomes" id="UP001258315"/>
    </source>
</evidence>
<accession>A0ABU3GP10</accession>
<evidence type="ECO:0000313" key="5">
    <source>
        <dbReference type="EMBL" id="MDT3401335.1"/>
    </source>
</evidence>
<dbReference type="Proteomes" id="UP001258315">
    <property type="component" value="Unassembled WGS sequence"/>
</dbReference>
<proteinExistence type="inferred from homology"/>
<gene>
    <name evidence="5" type="ORF">QE417_000407</name>
</gene>
<dbReference type="InterPro" id="IPR003829">
    <property type="entry name" value="Pirin_N_dom"/>
</dbReference>
<dbReference type="CDD" id="cd02247">
    <property type="entry name" value="cupin_pirin_C"/>
    <property type="match status" value="1"/>
</dbReference>
<dbReference type="InterPro" id="IPR011051">
    <property type="entry name" value="RmlC_Cupin_sf"/>
</dbReference>
<dbReference type="Pfam" id="PF02678">
    <property type="entry name" value="Pirin"/>
    <property type="match status" value="1"/>
</dbReference>
<protein>
    <submittedName>
        <fullName evidence="5">Redox-sensitive bicupin YhaK (Pirin superfamily)</fullName>
        <ecNumber evidence="5">1.13.11.24</ecNumber>
    </submittedName>
</protein>
<keyword evidence="5" id="KW-0560">Oxidoreductase</keyword>
<evidence type="ECO:0000259" key="4">
    <source>
        <dbReference type="Pfam" id="PF05726"/>
    </source>
</evidence>
<feature type="domain" description="Pirin C-terminal" evidence="4">
    <location>
        <begin position="170"/>
        <end position="275"/>
    </location>
</feature>
<dbReference type="PANTHER" id="PTHR13903">
    <property type="entry name" value="PIRIN-RELATED"/>
    <property type="match status" value="1"/>
</dbReference>
<comment type="similarity">
    <text evidence="1 2">Belongs to the pirin family.</text>
</comment>
<evidence type="ECO:0000256" key="1">
    <source>
        <dbReference type="ARBA" id="ARBA00008416"/>
    </source>
</evidence>
<comment type="caution">
    <text evidence="5">The sequence shown here is derived from an EMBL/GenBank/DDBJ whole genome shotgun (WGS) entry which is preliminary data.</text>
</comment>
<dbReference type="Pfam" id="PF05726">
    <property type="entry name" value="Pirin_C"/>
    <property type="match status" value="1"/>
</dbReference>
<dbReference type="EC" id="1.13.11.24" evidence="5"/>
<dbReference type="PANTHER" id="PTHR13903:SF8">
    <property type="entry name" value="PIRIN"/>
    <property type="match status" value="1"/>
</dbReference>
<name>A0ABU3GP10_9SPHI</name>
<evidence type="ECO:0000256" key="2">
    <source>
        <dbReference type="RuleBase" id="RU003457"/>
    </source>
</evidence>
<evidence type="ECO:0000259" key="3">
    <source>
        <dbReference type="Pfam" id="PF02678"/>
    </source>
</evidence>
<reference evidence="6" key="1">
    <citation type="submission" date="2023-07" db="EMBL/GenBank/DDBJ databases">
        <title>Functional and genomic diversity of the sorghum phyllosphere microbiome.</title>
        <authorList>
            <person name="Shade A."/>
        </authorList>
    </citation>
    <scope>NUCLEOTIDE SEQUENCE [LARGE SCALE GENOMIC DNA]</scope>
    <source>
        <strain evidence="6">SORGH_AS_0422</strain>
    </source>
</reference>
<sequence>MPERSVSQIIGPRPTRGFLGEGHVAIPLLEGRGLEQTDPFILLMDDQLDLPGQVIVGGPHPHAGFEIITIVLEGQAGEGSRASSAGDLEWLTAGSGIVHTEEIKSRVKLRILQLWLQLPNGKIWMEPQWQKLSLQNVPVIKQGRSAVRVYSGTALGLTSPVINQVPTIILHVELAPHDEMPIEIPASYNGLIYMLEGSINAGRDRMTIAHSQVAWLDPVTGSADSKLVVSGGGSGGRFVLYAAEPQNAVIYSKGPFISDGPDDFQHLYHRYNTDKMLPLKDLPESRKFQR</sequence>
<dbReference type="Gene3D" id="2.60.120.10">
    <property type="entry name" value="Jelly Rolls"/>
    <property type="match status" value="2"/>
</dbReference>
<dbReference type="InterPro" id="IPR008778">
    <property type="entry name" value="Pirin_C_dom"/>
</dbReference>
<dbReference type="RefSeq" id="WP_311947195.1">
    <property type="nucleotide sequence ID" value="NZ_JAVLVU010000001.1"/>
</dbReference>
<dbReference type="InterPro" id="IPR012093">
    <property type="entry name" value="Pirin"/>
</dbReference>
<organism evidence="5 6">
    <name type="scientific">Mucilaginibacter terrae</name>
    <dbReference type="NCBI Taxonomy" id="1955052"/>
    <lineage>
        <taxon>Bacteria</taxon>
        <taxon>Pseudomonadati</taxon>
        <taxon>Bacteroidota</taxon>
        <taxon>Sphingobacteriia</taxon>
        <taxon>Sphingobacteriales</taxon>
        <taxon>Sphingobacteriaceae</taxon>
        <taxon>Mucilaginibacter</taxon>
    </lineage>
</organism>
<keyword evidence="6" id="KW-1185">Reference proteome</keyword>
<dbReference type="InterPro" id="IPR014710">
    <property type="entry name" value="RmlC-like_jellyroll"/>
</dbReference>
<dbReference type="EMBL" id="JAVLVU010000001">
    <property type="protein sequence ID" value="MDT3401335.1"/>
    <property type="molecule type" value="Genomic_DNA"/>
</dbReference>
<feature type="domain" description="Pirin N-terminal" evidence="3">
    <location>
        <begin position="34"/>
        <end position="116"/>
    </location>
</feature>